<evidence type="ECO:0000256" key="1">
    <source>
        <dbReference type="SAM" id="MobiDB-lite"/>
    </source>
</evidence>
<dbReference type="HOGENOM" id="CLU_384286_0_0_1"/>
<dbReference type="InParanoid" id="I7MIJ2"/>
<dbReference type="Proteomes" id="UP000009168">
    <property type="component" value="Unassembled WGS sequence"/>
</dbReference>
<reference evidence="3" key="1">
    <citation type="journal article" date="2006" name="PLoS Biol.">
        <title>Macronuclear genome sequence of the ciliate Tetrahymena thermophila, a model eukaryote.</title>
        <authorList>
            <person name="Eisen J.A."/>
            <person name="Coyne R.S."/>
            <person name="Wu M."/>
            <person name="Wu D."/>
            <person name="Thiagarajan M."/>
            <person name="Wortman J.R."/>
            <person name="Badger J.H."/>
            <person name="Ren Q."/>
            <person name="Amedeo P."/>
            <person name="Jones K.M."/>
            <person name="Tallon L.J."/>
            <person name="Delcher A.L."/>
            <person name="Salzberg S.L."/>
            <person name="Silva J.C."/>
            <person name="Haas B.J."/>
            <person name="Majoros W.H."/>
            <person name="Farzad M."/>
            <person name="Carlton J.M."/>
            <person name="Smith R.K. Jr."/>
            <person name="Garg J."/>
            <person name="Pearlman R.E."/>
            <person name="Karrer K.M."/>
            <person name="Sun L."/>
            <person name="Manning G."/>
            <person name="Elde N.C."/>
            <person name="Turkewitz A.P."/>
            <person name="Asai D.J."/>
            <person name="Wilkes D.E."/>
            <person name="Wang Y."/>
            <person name="Cai H."/>
            <person name="Collins K."/>
            <person name="Stewart B.A."/>
            <person name="Lee S.R."/>
            <person name="Wilamowska K."/>
            <person name="Weinberg Z."/>
            <person name="Ruzzo W.L."/>
            <person name="Wloga D."/>
            <person name="Gaertig J."/>
            <person name="Frankel J."/>
            <person name="Tsao C.-C."/>
            <person name="Gorovsky M.A."/>
            <person name="Keeling P.J."/>
            <person name="Waller R.F."/>
            <person name="Patron N.J."/>
            <person name="Cherry J.M."/>
            <person name="Stover N.A."/>
            <person name="Krieger C.J."/>
            <person name="del Toro C."/>
            <person name="Ryder H.F."/>
            <person name="Williamson S.C."/>
            <person name="Barbeau R.A."/>
            <person name="Hamilton E.P."/>
            <person name="Orias E."/>
        </authorList>
    </citation>
    <scope>NUCLEOTIDE SEQUENCE [LARGE SCALE GENOMIC DNA]</scope>
    <source>
        <strain evidence="3">SB210</strain>
    </source>
</reference>
<feature type="region of interest" description="Disordered" evidence="1">
    <location>
        <begin position="208"/>
        <end position="280"/>
    </location>
</feature>
<keyword evidence="3" id="KW-1185">Reference proteome</keyword>
<feature type="compositionally biased region" description="Low complexity" evidence="1">
    <location>
        <begin position="667"/>
        <end position="676"/>
    </location>
</feature>
<dbReference type="KEGG" id="tet:TTHERM_00399170"/>
<feature type="compositionally biased region" description="Low complexity" evidence="1">
    <location>
        <begin position="690"/>
        <end position="699"/>
    </location>
</feature>
<dbReference type="AlphaFoldDB" id="I7MIJ2"/>
<feature type="compositionally biased region" description="Low complexity" evidence="1">
    <location>
        <begin position="271"/>
        <end position="280"/>
    </location>
</feature>
<feature type="compositionally biased region" description="Polar residues" evidence="1">
    <location>
        <begin position="677"/>
        <end position="689"/>
    </location>
</feature>
<dbReference type="RefSeq" id="XP_001013993.1">
    <property type="nucleotide sequence ID" value="XM_001013993.3"/>
</dbReference>
<accession>I7MIJ2</accession>
<sequence>MNNSNIFDGHQYTLATQEIKEQVIYMTEVLKGERNFLNKHFQNAITNYFMEDYASQFLKEKMNLKTYKEVKNVISQKLEERKKSEYPGTKYMNLINIYYEEHSKWDTLQLYQNYLRDLALSNEDKNYKQGSQEWITVCWKKATALFVLHHSLNPSLSSIFEIWNSLYPEDPIIKKKKTKEERDKEKMREQIKEQGSCDYQDSYSVVKKGKKGIQKNKTQIDRSSLNKQKDIQLWRKNNKKQSPHNPNSDQEENNQFDNNSDEKYSQNSSDNNNFNNNNNNRDQIIKQANQKKKFQNNKTKVEDQENNQLVESLTDVKDSIHLFKERIIKENGGEGFDAFPDFEYIPMTSKINQESNTTNSIIVQQMDQEKIKEEYQNRSFLGCMDIEQSKDKDSIFKSLIFAKGNQVGGNINLNLNLNQNQNNNTQQQQQQQQQQQPQSSLLINQSQPIFENEDFFAKNMNIFQDIGFGDLNNELQMFESQKNPTMKVNLPIFNSLTFSAMNMNNNFNLNLLSNNNLNSTLYQQNNIFGSKFYQQLEEQQVTNSLQFLRISDKNDQKAPINQSLQVDFERQNEEQDQRLAFDMAQTEDSVYHSNKIKIPNIKKENGADNYYNNEEDKNNDDGVREIQEFLNHINSLPIAQSQKFKEILSNNINGSININNNNNNNITNSNNLLNGNQKSADTYTTSQEDTQSSNTFSSNTSNLINSNQYFLKNLSQHQFI</sequence>
<evidence type="ECO:0000313" key="3">
    <source>
        <dbReference type="Proteomes" id="UP000009168"/>
    </source>
</evidence>
<dbReference type="GeneID" id="7825096"/>
<name>I7MIJ2_TETTS</name>
<feature type="region of interest" description="Disordered" evidence="1">
    <location>
        <begin position="667"/>
        <end position="699"/>
    </location>
</feature>
<organism evidence="2 3">
    <name type="scientific">Tetrahymena thermophila (strain SB210)</name>
    <dbReference type="NCBI Taxonomy" id="312017"/>
    <lineage>
        <taxon>Eukaryota</taxon>
        <taxon>Sar</taxon>
        <taxon>Alveolata</taxon>
        <taxon>Ciliophora</taxon>
        <taxon>Intramacronucleata</taxon>
        <taxon>Oligohymenophorea</taxon>
        <taxon>Hymenostomatida</taxon>
        <taxon>Tetrahymenina</taxon>
        <taxon>Tetrahymenidae</taxon>
        <taxon>Tetrahymena</taxon>
    </lineage>
</organism>
<gene>
    <name evidence="2" type="ORF">TTHERM_00399170</name>
</gene>
<protein>
    <submittedName>
        <fullName evidence="2">Uncharacterized protein</fullName>
    </submittedName>
</protein>
<proteinExistence type="predicted"/>
<dbReference type="OMA" id="WKDINCE"/>
<evidence type="ECO:0000313" key="2">
    <source>
        <dbReference type="EMBL" id="EAR93748.1"/>
    </source>
</evidence>
<dbReference type="EMBL" id="GG662719">
    <property type="protein sequence ID" value="EAR93748.1"/>
    <property type="molecule type" value="Genomic_DNA"/>
</dbReference>